<dbReference type="PANTHER" id="PTHR34512">
    <property type="entry name" value="CELL SURFACE PROTEIN"/>
    <property type="match status" value="1"/>
</dbReference>
<protein>
    <submittedName>
        <fullName evidence="3">PQQ-binding-like beta-propeller repeat protein</fullName>
    </submittedName>
</protein>
<feature type="chain" id="PRO_5036702791" evidence="1">
    <location>
        <begin position="20"/>
        <end position="450"/>
    </location>
</feature>
<dbReference type="SMART" id="SM00564">
    <property type="entry name" value="PQQ"/>
    <property type="match status" value="7"/>
</dbReference>
<evidence type="ECO:0000313" key="4">
    <source>
        <dbReference type="Proteomes" id="UP000631694"/>
    </source>
</evidence>
<dbReference type="EMBL" id="JADZLT010000056">
    <property type="protein sequence ID" value="MBH0239929.1"/>
    <property type="molecule type" value="Genomic_DNA"/>
</dbReference>
<feature type="signal peptide" evidence="1">
    <location>
        <begin position="1"/>
        <end position="19"/>
    </location>
</feature>
<evidence type="ECO:0000259" key="2">
    <source>
        <dbReference type="Pfam" id="PF13360"/>
    </source>
</evidence>
<reference evidence="3" key="1">
    <citation type="submission" date="2020-12" db="EMBL/GenBank/DDBJ databases">
        <title>Methylobrevis albus sp. nov., isolated from fresh water lack sediment.</title>
        <authorList>
            <person name="Zou Q."/>
        </authorList>
    </citation>
    <scope>NUCLEOTIDE SEQUENCE</scope>
    <source>
        <strain evidence="3">L22</strain>
    </source>
</reference>
<dbReference type="InterPro" id="IPR018391">
    <property type="entry name" value="PQQ_b-propeller_rpt"/>
</dbReference>
<name>A0A931I5P4_9HYPH</name>
<dbReference type="InterPro" id="IPR015943">
    <property type="entry name" value="WD40/YVTN_repeat-like_dom_sf"/>
</dbReference>
<dbReference type="SUPFAM" id="SSF50998">
    <property type="entry name" value="Quinoprotein alcohol dehydrogenase-like"/>
    <property type="match status" value="1"/>
</dbReference>
<comment type="caution">
    <text evidence="3">The sequence shown here is derived from an EMBL/GenBank/DDBJ whole genome shotgun (WGS) entry which is preliminary data.</text>
</comment>
<gene>
    <name evidence="3" type="ORF">I5731_19060</name>
</gene>
<dbReference type="InterPro" id="IPR011047">
    <property type="entry name" value="Quinoprotein_ADH-like_sf"/>
</dbReference>
<dbReference type="AlphaFoldDB" id="A0A931I5P4"/>
<organism evidence="3 4">
    <name type="scientific">Methylobrevis albus</name>
    <dbReference type="NCBI Taxonomy" id="2793297"/>
    <lineage>
        <taxon>Bacteria</taxon>
        <taxon>Pseudomonadati</taxon>
        <taxon>Pseudomonadota</taxon>
        <taxon>Alphaproteobacteria</taxon>
        <taxon>Hyphomicrobiales</taxon>
        <taxon>Pleomorphomonadaceae</taxon>
        <taxon>Methylobrevis</taxon>
    </lineage>
</organism>
<dbReference type="Pfam" id="PF13360">
    <property type="entry name" value="PQQ_2"/>
    <property type="match status" value="1"/>
</dbReference>
<dbReference type="PROSITE" id="PS51257">
    <property type="entry name" value="PROKAR_LIPOPROTEIN"/>
    <property type="match status" value="1"/>
</dbReference>
<feature type="domain" description="Pyrrolo-quinoline quinone repeat" evidence="2">
    <location>
        <begin position="137"/>
        <end position="372"/>
    </location>
</feature>
<dbReference type="InterPro" id="IPR002372">
    <property type="entry name" value="PQQ_rpt_dom"/>
</dbReference>
<keyword evidence="4" id="KW-1185">Reference proteome</keyword>
<accession>A0A931I5P4</accession>
<keyword evidence="1" id="KW-0732">Signal</keyword>
<dbReference type="RefSeq" id="WP_197312999.1">
    <property type="nucleotide sequence ID" value="NZ_JADZLT010000056.1"/>
</dbReference>
<evidence type="ECO:0000256" key="1">
    <source>
        <dbReference type="SAM" id="SignalP"/>
    </source>
</evidence>
<dbReference type="Gene3D" id="2.130.10.10">
    <property type="entry name" value="YVTN repeat-like/Quinoprotein amine dehydrogenase"/>
    <property type="match status" value="1"/>
</dbReference>
<proteinExistence type="predicted"/>
<sequence>MRRSAILFLSIAAVGLAGCGSDGIDSVGDLNPFKPAETRLPGERRAVLPNGDPTLTATNRTAPVGAASALGDWTQPGGNASNDPGNVAFSGGGSRIWSVRAGQPGSAGSFGFGGSGLRVSARPIIAGGQVIVYDPAGNVSAHSLSSGGRAWSTSLRPTGEDAVAAGGGVAAAGGRIFAATGFSTVAALDQASGATLWTAQLDSPARTAPAVAGGKVYVVTRTNGVIALDQASGAVAWTVETAASSAGLLASASPAVAGDTVVVPTSSGDIVGLSAADGAQKWIFTVAGGSRTMAVAGLGDASASPVVHDGVVYATGVGGRMVAARLATGETIWEQPIGSAHTPVVSGGAVFLVDLDGRAVAFDRSNGTVLWQVALPRPADARRASTWAGPLLAGGRLWFVANDGNMTTVDAATGQIGSTISSGTAGAIAPVSASGTLVVLGADGTLSGFN</sequence>
<evidence type="ECO:0000313" key="3">
    <source>
        <dbReference type="EMBL" id="MBH0239929.1"/>
    </source>
</evidence>
<dbReference type="PANTHER" id="PTHR34512:SF30">
    <property type="entry name" value="OUTER MEMBRANE PROTEIN ASSEMBLY FACTOR BAMB"/>
    <property type="match status" value="1"/>
</dbReference>
<dbReference type="Proteomes" id="UP000631694">
    <property type="component" value="Unassembled WGS sequence"/>
</dbReference>